<feature type="transmembrane region" description="Helical" evidence="2">
    <location>
        <begin position="259"/>
        <end position="276"/>
    </location>
</feature>
<evidence type="ECO:0000256" key="1">
    <source>
        <dbReference type="SAM" id="MobiDB-lite"/>
    </source>
</evidence>
<keyword evidence="2" id="KW-0812">Transmembrane</keyword>
<proteinExistence type="predicted"/>
<feature type="region of interest" description="Disordered" evidence="1">
    <location>
        <begin position="39"/>
        <end position="61"/>
    </location>
</feature>
<feature type="region of interest" description="Disordered" evidence="1">
    <location>
        <begin position="336"/>
        <end position="371"/>
    </location>
</feature>
<reference evidence="3" key="1">
    <citation type="submission" date="2020-11" db="EMBL/GenBank/DDBJ databases">
        <title>Nocardioides sp. nov., isolated from Soil of Cynanchum wilfordii Hemsley rhizosphere.</title>
        <authorList>
            <person name="Lee J.-S."/>
            <person name="Suh M.K."/>
            <person name="Kim J.-S."/>
        </authorList>
    </citation>
    <scope>NUCLEOTIDE SEQUENCE</scope>
    <source>
        <strain evidence="3">KCTC 19275</strain>
    </source>
</reference>
<dbReference type="EMBL" id="JADKPN010000001">
    <property type="protein sequence ID" value="MBF4762239.1"/>
    <property type="molecule type" value="Genomic_DNA"/>
</dbReference>
<feature type="compositionally biased region" description="Basic and acidic residues" evidence="1">
    <location>
        <begin position="345"/>
        <end position="358"/>
    </location>
</feature>
<gene>
    <name evidence="3" type="ORF">ISU07_03800</name>
</gene>
<feature type="transmembrane region" description="Helical" evidence="2">
    <location>
        <begin position="282"/>
        <end position="303"/>
    </location>
</feature>
<feature type="compositionally biased region" description="Basic and acidic residues" evidence="1">
    <location>
        <begin position="50"/>
        <end position="61"/>
    </location>
</feature>
<name>A0A930YGS3_9ACTN</name>
<dbReference type="AlphaFoldDB" id="A0A930YGS3"/>
<dbReference type="Proteomes" id="UP000640489">
    <property type="component" value="Unassembled WGS sequence"/>
</dbReference>
<accession>A0A930YGS3</accession>
<keyword evidence="2" id="KW-0472">Membrane</keyword>
<sequence length="371" mass="40800">MSEAGADPEAPEAGTPDVRTAIRLGWAVAELRGRCWPDGPRPTTASLPVHPEHTLPLRSQRRDDAARLSAVRTLVSLAGELQIPVDDADESLADGRPWPEMSTYVFDLDARIQDSLTTRSETAANAYLLARGLAECYWGLGPESEWRFRKEDTGVSLRFLFGQDRRRELTRMLGRLESGQMHPLSASAISGSIEAWGKVADDPVWSSAPTLRDDLYEQVRRWYQLLLLRQDPTTLVKPYARLSSPHGFRRALRLYRPQFLMGFAAVTLIALFFVVRDQFGGGWIPSLVGFLGVSGVALTGVLARAKNTAERLATRLRQDAYTDLVAVAVASVPAYPGADGSSRSSARDTANRIEDAVRQRSLTTSTPPPDA</sequence>
<organism evidence="3 4">
    <name type="scientific">Nocardioides islandensis</name>
    <dbReference type="NCBI Taxonomy" id="433663"/>
    <lineage>
        <taxon>Bacteria</taxon>
        <taxon>Bacillati</taxon>
        <taxon>Actinomycetota</taxon>
        <taxon>Actinomycetes</taxon>
        <taxon>Propionibacteriales</taxon>
        <taxon>Nocardioidaceae</taxon>
        <taxon>Nocardioides</taxon>
    </lineage>
</organism>
<protein>
    <submittedName>
        <fullName evidence="3">Uncharacterized protein</fullName>
    </submittedName>
</protein>
<dbReference type="RefSeq" id="WP_194705376.1">
    <property type="nucleotide sequence ID" value="NZ_JADKPN010000001.1"/>
</dbReference>
<evidence type="ECO:0000313" key="4">
    <source>
        <dbReference type="Proteomes" id="UP000640489"/>
    </source>
</evidence>
<comment type="caution">
    <text evidence="3">The sequence shown here is derived from an EMBL/GenBank/DDBJ whole genome shotgun (WGS) entry which is preliminary data.</text>
</comment>
<keyword evidence="2" id="KW-1133">Transmembrane helix</keyword>
<keyword evidence="4" id="KW-1185">Reference proteome</keyword>
<evidence type="ECO:0000313" key="3">
    <source>
        <dbReference type="EMBL" id="MBF4762239.1"/>
    </source>
</evidence>
<evidence type="ECO:0000256" key="2">
    <source>
        <dbReference type="SAM" id="Phobius"/>
    </source>
</evidence>